<reference evidence="3" key="1">
    <citation type="journal article" date="2014" name="Proc. Natl. Acad. Sci. U.S.A.">
        <title>Extensive sampling of basidiomycete genomes demonstrates inadequacy of the white-rot/brown-rot paradigm for wood decay fungi.</title>
        <authorList>
            <person name="Riley R."/>
            <person name="Salamov A.A."/>
            <person name="Brown D.W."/>
            <person name="Nagy L.G."/>
            <person name="Floudas D."/>
            <person name="Held B.W."/>
            <person name="Levasseur A."/>
            <person name="Lombard V."/>
            <person name="Morin E."/>
            <person name="Otillar R."/>
            <person name="Lindquist E.A."/>
            <person name="Sun H."/>
            <person name="LaButti K.M."/>
            <person name="Schmutz J."/>
            <person name="Jabbour D."/>
            <person name="Luo H."/>
            <person name="Baker S.E."/>
            <person name="Pisabarro A.G."/>
            <person name="Walton J.D."/>
            <person name="Blanchette R.A."/>
            <person name="Henrissat B."/>
            <person name="Martin F."/>
            <person name="Cullen D."/>
            <person name="Hibbett D.S."/>
            <person name="Grigoriev I.V."/>
        </authorList>
    </citation>
    <scope>NUCLEOTIDE SEQUENCE [LARGE SCALE GENOMIC DNA]</scope>
    <source>
        <strain evidence="3">PC15</strain>
    </source>
</reference>
<dbReference type="OrthoDB" id="10039566at2759"/>
<gene>
    <name evidence="2" type="ORF">PLEOSDRAFT_1060593</name>
</gene>
<name>A0A067NYE8_PLEO1</name>
<proteinExistence type="predicted"/>
<keyword evidence="1" id="KW-1133">Transmembrane helix</keyword>
<accession>A0A067NYE8</accession>
<feature type="transmembrane region" description="Helical" evidence="1">
    <location>
        <begin position="61"/>
        <end position="84"/>
    </location>
</feature>
<dbReference type="EMBL" id="KL198004">
    <property type="protein sequence ID" value="KDQ32909.1"/>
    <property type="molecule type" value="Genomic_DNA"/>
</dbReference>
<evidence type="ECO:0000313" key="3">
    <source>
        <dbReference type="Proteomes" id="UP000027073"/>
    </source>
</evidence>
<dbReference type="Proteomes" id="UP000027073">
    <property type="component" value="Unassembled WGS sequence"/>
</dbReference>
<evidence type="ECO:0000256" key="1">
    <source>
        <dbReference type="SAM" id="Phobius"/>
    </source>
</evidence>
<keyword evidence="1" id="KW-0812">Transmembrane</keyword>
<dbReference type="HOGENOM" id="CLU_014996_0_0_1"/>
<evidence type="ECO:0000313" key="2">
    <source>
        <dbReference type="EMBL" id="KDQ32909.1"/>
    </source>
</evidence>
<dbReference type="InParanoid" id="A0A067NYE8"/>
<sequence>MESPSESPSQPVDKGKARAIAITEQTPLLGRASSSTSTAEFHGPSTPATPRRALWHRMLKVFLVSFLFCLLAFTLLAFLLYSYAAQAKGTPIQEVLNSSLIFHGPSHVDVLHITDTGKIHLLVKGKIGVDAGSIIKVHRHPDTDGLWSKARKSIGRWGIRKLDRVSLRLQPIAISPYYDTLVTLGHVEVQPFEVPLAANPPLDKSWLEDITLAVAVVPAQNVSDLTTFVKDAWSSGRFDVRADIDEVTVRGGALGDGGWRGLFQRSISHPRVDIQVPIPPLPGLPQPGKHLPLPSFSQLVTLLSFNITTAEQELSLKARATAIDPFPETISLTTPPLPFTISLPTPDSLIPIASVETRPFDLTHPNITLDIEGHVLPLTTGSSSVLSAFLSRYLSGEANPISISTPIYHGMTVDAEFPAPNPRPSILRNVTIHDMRIKAYGTTFLASGTVNARVVLPKGMNLDLDIFHVLPDVLVFDGEVPDEDDVKAAPPSPELPDPLPEKAFGHIRPEDWLDSVSESVPSEGDVGSSFSVVANIVEVPLKVLPGRQREFSNFVSKVLFKTNGAIAGIMGLASVAVNVPGLPMDGEAGAMELSGLPFQGSVRVRRNSF</sequence>
<dbReference type="VEuPathDB" id="FungiDB:PLEOSDRAFT_1060593"/>
<organism evidence="2 3">
    <name type="scientific">Pleurotus ostreatus (strain PC15)</name>
    <name type="common">Oyster mushroom</name>
    <dbReference type="NCBI Taxonomy" id="1137138"/>
    <lineage>
        <taxon>Eukaryota</taxon>
        <taxon>Fungi</taxon>
        <taxon>Dikarya</taxon>
        <taxon>Basidiomycota</taxon>
        <taxon>Agaricomycotina</taxon>
        <taxon>Agaricomycetes</taxon>
        <taxon>Agaricomycetidae</taxon>
        <taxon>Agaricales</taxon>
        <taxon>Pleurotineae</taxon>
        <taxon>Pleurotaceae</taxon>
        <taxon>Pleurotus</taxon>
    </lineage>
</organism>
<dbReference type="AlphaFoldDB" id="A0A067NYE8"/>
<dbReference type="STRING" id="1137138.A0A067NYE8"/>
<protein>
    <submittedName>
        <fullName evidence="2">Uncharacterized protein</fullName>
    </submittedName>
</protein>
<keyword evidence="1" id="KW-0472">Membrane</keyword>